<dbReference type="Proteomes" id="UP000198287">
    <property type="component" value="Unassembled WGS sequence"/>
</dbReference>
<comment type="cofactor">
    <cofactor evidence="1">
        <name>Zn(2+)</name>
        <dbReference type="ChEBI" id="CHEBI:29105"/>
    </cofactor>
</comment>
<evidence type="ECO:0000256" key="6">
    <source>
        <dbReference type="ARBA" id="ARBA00022670"/>
    </source>
</evidence>
<keyword evidence="10" id="KW-0862">Zinc</keyword>
<dbReference type="PROSITE" id="PS00133">
    <property type="entry name" value="CARBOXYPEPT_ZN_2"/>
    <property type="match status" value="1"/>
</dbReference>
<dbReference type="CDD" id="cd11308">
    <property type="entry name" value="Peptidase_M14NE-CP-C_like"/>
    <property type="match status" value="1"/>
</dbReference>
<accession>A0A226DM88</accession>
<evidence type="ECO:0000256" key="2">
    <source>
        <dbReference type="ARBA" id="ARBA00004613"/>
    </source>
</evidence>
<dbReference type="InterPro" id="IPR000834">
    <property type="entry name" value="Peptidase_M14"/>
</dbReference>
<feature type="domain" description="Peptidase M14" evidence="16">
    <location>
        <begin position="26"/>
        <end position="344"/>
    </location>
</feature>
<dbReference type="GO" id="GO:0005615">
    <property type="term" value="C:extracellular space"/>
    <property type="evidence" value="ECO:0007669"/>
    <property type="project" value="TreeGrafter"/>
</dbReference>
<evidence type="ECO:0000256" key="13">
    <source>
        <dbReference type="PROSITE-ProRule" id="PRU01379"/>
    </source>
</evidence>
<proteinExistence type="inferred from homology"/>
<comment type="caution">
    <text evidence="17">The sequence shown here is derived from an EMBL/GenBank/DDBJ whole genome shotgun (WGS) entry which is preliminary data.</text>
</comment>
<dbReference type="CDD" id="cd03858">
    <property type="entry name" value="M14_CP_N-E_like"/>
    <property type="match status" value="1"/>
</dbReference>
<dbReference type="GO" id="GO:0016485">
    <property type="term" value="P:protein processing"/>
    <property type="evidence" value="ECO:0007669"/>
    <property type="project" value="TreeGrafter"/>
</dbReference>
<comment type="subcellular location">
    <subcellularLocation>
        <location evidence="2">Secreted</location>
    </subcellularLocation>
</comment>
<dbReference type="Gene3D" id="3.40.630.10">
    <property type="entry name" value="Zn peptidases"/>
    <property type="match status" value="1"/>
</dbReference>
<evidence type="ECO:0000259" key="16">
    <source>
        <dbReference type="PROSITE" id="PS52035"/>
    </source>
</evidence>
<keyword evidence="12" id="KW-0325">Glycoprotein</keyword>
<dbReference type="OMA" id="WQSHIGV"/>
<gene>
    <name evidence="17" type="ORF">Fcan01_18717</name>
</gene>
<evidence type="ECO:0000256" key="4">
    <source>
        <dbReference type="ARBA" id="ARBA00022525"/>
    </source>
</evidence>
<dbReference type="Pfam" id="PF13620">
    <property type="entry name" value="CarboxypepD_reg"/>
    <property type="match status" value="1"/>
</dbReference>
<dbReference type="GO" id="GO:0006518">
    <property type="term" value="P:peptide metabolic process"/>
    <property type="evidence" value="ECO:0007669"/>
    <property type="project" value="TreeGrafter"/>
</dbReference>
<evidence type="ECO:0000256" key="14">
    <source>
        <dbReference type="SAM" id="MobiDB-lite"/>
    </source>
</evidence>
<feature type="signal peptide" evidence="15">
    <location>
        <begin position="1"/>
        <end position="21"/>
    </location>
</feature>
<keyword evidence="4" id="KW-0964">Secreted</keyword>
<dbReference type="PROSITE" id="PS52035">
    <property type="entry name" value="PEPTIDASE_M14"/>
    <property type="match status" value="1"/>
</dbReference>
<keyword evidence="7" id="KW-0479">Metal-binding</keyword>
<keyword evidence="5 17" id="KW-0121">Carboxypeptidase</keyword>
<dbReference type="InterPro" id="IPR008969">
    <property type="entry name" value="CarboxyPept-like_regulatory"/>
</dbReference>
<dbReference type="InterPro" id="IPR057247">
    <property type="entry name" value="CARBOXYPEPT_ZN_2"/>
</dbReference>
<dbReference type="SMART" id="SM00631">
    <property type="entry name" value="Zn_pept"/>
    <property type="match status" value="1"/>
</dbReference>
<evidence type="ECO:0000256" key="15">
    <source>
        <dbReference type="SAM" id="SignalP"/>
    </source>
</evidence>
<evidence type="ECO:0000256" key="3">
    <source>
        <dbReference type="ARBA" id="ARBA00005988"/>
    </source>
</evidence>
<keyword evidence="11" id="KW-0482">Metalloprotease</keyword>
<dbReference type="PRINTS" id="PR00765">
    <property type="entry name" value="CRBOXYPTASEA"/>
</dbReference>
<comment type="similarity">
    <text evidence="3 13">Belongs to the peptidase M14 family.</text>
</comment>
<keyword evidence="8 15" id="KW-0732">Signal</keyword>
<protein>
    <submittedName>
        <fullName evidence="17">Carboxypeptidase E</fullName>
    </submittedName>
</protein>
<dbReference type="PANTHER" id="PTHR11532">
    <property type="entry name" value="PROTEASE M14 CARBOXYPEPTIDASE"/>
    <property type="match status" value="1"/>
</dbReference>
<evidence type="ECO:0000256" key="7">
    <source>
        <dbReference type="ARBA" id="ARBA00022723"/>
    </source>
</evidence>
<evidence type="ECO:0000256" key="1">
    <source>
        <dbReference type="ARBA" id="ARBA00001947"/>
    </source>
</evidence>
<name>A0A226DM88_FOLCA</name>
<dbReference type="FunFam" id="3.40.630.10:FF:000013">
    <property type="entry name" value="carboxypeptidase N catalytic chain"/>
    <property type="match status" value="1"/>
</dbReference>
<reference evidence="17 18" key="1">
    <citation type="submission" date="2015-12" db="EMBL/GenBank/DDBJ databases">
        <title>The genome of Folsomia candida.</title>
        <authorList>
            <person name="Faddeeva A."/>
            <person name="Derks M.F."/>
            <person name="Anvar Y."/>
            <person name="Smit S."/>
            <person name="Van Straalen N."/>
            <person name="Roelofs D."/>
        </authorList>
    </citation>
    <scope>NUCLEOTIDE SEQUENCE [LARGE SCALE GENOMIC DNA]</scope>
    <source>
        <strain evidence="17 18">VU population</strain>
        <tissue evidence="17">Whole body</tissue>
    </source>
</reference>
<sequence length="538" mass="60924">MMESTLKILVFVVGIIGVVSASFEFKHHNNEEVLKVLESVHQACPNITRIYTLSETSVMGTPLYVIEFSTTPGQHEPLKPEFKYIANMHGNEVLGRELMLKLADYLCEEYHRGDASVQKLIQKTRIHLLPSMNPDGWKIATEKGGTDYLIGRSNANGVDLNRDFPDLDKIMFGNEEYQVNHNNHLMDFIRELGHPVQPETLAVMRLIMSTPFVLSANLHGGDLVANYPYDSSRTGASSEYTETPDDDTFRKVSLAYSTHHPTMGDPQRRSCEPLENVNFGKTGGIINGAKWYSVRGGMQDFNYLSSNDFEITLELGCKKYTDQKDLEQEWKNNKDSLINFMWQSHIGVKGMIRDAFTGRPIANALIRTQNITHIHGDELGIPRDINHDTTSVFGGDYFRLLTRGEYILTVSYNGYKAQSRRVKVNNLKMTEATRLDFWLEPLGPTDPEFSAKQSGMDTFEDVESPSIGTFGVSTDVEDLRGPVAMPRMSSSSIAQTMQRQQREYPHQQQPEVAISAQKPEPISKDWLMYYMLHNIGNM</sequence>
<dbReference type="GO" id="GO:0004181">
    <property type="term" value="F:metallocarboxypeptidase activity"/>
    <property type="evidence" value="ECO:0007669"/>
    <property type="project" value="InterPro"/>
</dbReference>
<keyword evidence="6" id="KW-0645">Protease</keyword>
<dbReference type="SUPFAM" id="SSF49464">
    <property type="entry name" value="Carboxypeptidase regulatory domain-like"/>
    <property type="match status" value="1"/>
</dbReference>
<evidence type="ECO:0000256" key="8">
    <source>
        <dbReference type="ARBA" id="ARBA00022729"/>
    </source>
</evidence>
<dbReference type="SUPFAM" id="SSF53187">
    <property type="entry name" value="Zn-dependent exopeptidases"/>
    <property type="match status" value="1"/>
</dbReference>
<evidence type="ECO:0000256" key="9">
    <source>
        <dbReference type="ARBA" id="ARBA00022801"/>
    </source>
</evidence>
<keyword evidence="18" id="KW-1185">Reference proteome</keyword>
<dbReference type="InterPro" id="IPR057246">
    <property type="entry name" value="CARBOXYPEPT_ZN_1"/>
</dbReference>
<evidence type="ECO:0000256" key="10">
    <source>
        <dbReference type="ARBA" id="ARBA00022833"/>
    </source>
</evidence>
<dbReference type="PANTHER" id="PTHR11532:SF93">
    <property type="entry name" value="CARBOXYPEPTIDASE E"/>
    <property type="match status" value="1"/>
</dbReference>
<feature type="chain" id="PRO_5013234411" evidence="15">
    <location>
        <begin position="22"/>
        <end position="538"/>
    </location>
</feature>
<dbReference type="STRING" id="158441.A0A226DM88"/>
<feature type="active site" description="Proton donor/acceptor" evidence="13">
    <location>
        <position position="314"/>
    </location>
</feature>
<dbReference type="AlphaFoldDB" id="A0A226DM88"/>
<evidence type="ECO:0000313" key="18">
    <source>
        <dbReference type="Proteomes" id="UP000198287"/>
    </source>
</evidence>
<feature type="region of interest" description="Disordered" evidence="14">
    <location>
        <begin position="492"/>
        <end position="511"/>
    </location>
</feature>
<dbReference type="OrthoDB" id="10249045at2759"/>
<dbReference type="EMBL" id="LNIX01000015">
    <property type="protein sequence ID" value="OXA46642.1"/>
    <property type="molecule type" value="Genomic_DNA"/>
</dbReference>
<dbReference type="InterPro" id="IPR050753">
    <property type="entry name" value="Peptidase_M14_domain"/>
</dbReference>
<evidence type="ECO:0000256" key="11">
    <source>
        <dbReference type="ARBA" id="ARBA00023049"/>
    </source>
</evidence>
<dbReference type="Gene3D" id="2.60.40.1120">
    <property type="entry name" value="Carboxypeptidase-like, regulatory domain"/>
    <property type="match status" value="1"/>
</dbReference>
<evidence type="ECO:0000313" key="17">
    <source>
        <dbReference type="EMBL" id="OXA46642.1"/>
    </source>
</evidence>
<dbReference type="Pfam" id="PF00246">
    <property type="entry name" value="Peptidase_M14"/>
    <property type="match status" value="1"/>
</dbReference>
<evidence type="ECO:0000256" key="12">
    <source>
        <dbReference type="ARBA" id="ARBA00023180"/>
    </source>
</evidence>
<dbReference type="GO" id="GO:0008270">
    <property type="term" value="F:zinc ion binding"/>
    <property type="evidence" value="ECO:0007669"/>
    <property type="project" value="InterPro"/>
</dbReference>
<dbReference type="PROSITE" id="PS00132">
    <property type="entry name" value="CARBOXYPEPT_ZN_1"/>
    <property type="match status" value="1"/>
</dbReference>
<keyword evidence="9" id="KW-0378">Hydrolase</keyword>
<evidence type="ECO:0000256" key="5">
    <source>
        <dbReference type="ARBA" id="ARBA00022645"/>
    </source>
</evidence>
<organism evidence="17 18">
    <name type="scientific">Folsomia candida</name>
    <name type="common">Springtail</name>
    <dbReference type="NCBI Taxonomy" id="158441"/>
    <lineage>
        <taxon>Eukaryota</taxon>
        <taxon>Metazoa</taxon>
        <taxon>Ecdysozoa</taxon>
        <taxon>Arthropoda</taxon>
        <taxon>Hexapoda</taxon>
        <taxon>Collembola</taxon>
        <taxon>Entomobryomorpha</taxon>
        <taxon>Isotomoidea</taxon>
        <taxon>Isotomidae</taxon>
        <taxon>Proisotominae</taxon>
        <taxon>Folsomia</taxon>
    </lineage>
</organism>